<dbReference type="InterPro" id="IPR005181">
    <property type="entry name" value="SASA"/>
</dbReference>
<dbReference type="Gene3D" id="3.40.50.1110">
    <property type="entry name" value="SGNH hydrolase"/>
    <property type="match status" value="1"/>
</dbReference>
<proteinExistence type="predicted"/>
<sequence>MQKMSICFPGDDVFLQEGEIVFASYYGDHMVLQRAPQRANVWGYLRDVRANVTLTLRDKKYLADTYISPVGVPVWRAILDPVSEPGPYDITVSTGSDNATIRDILFGDLWLCSGQSNMQFTVGMSFSAKEEFQKAANYTNIRMMTVNFHYNLMPLYDFGEKGIMRPWSLASREALDGPTFHYFSAVCWMYGRMLYDSLQVPIGLISSSYGGTIIEAWSSPDALQNCNISSVISPKNNFEYVLDNVAGSPNDEHVLWNAMIHPLLNLTIYGVIWYQGESNTHHPDTYNCTFPAMINDWREKFYEGSNYETNFTFPFGFVQIGPDEGDYSLDDGFPDIRWHQTADYGFVPNPKMKNTFMAVAMDMSDFATKEPIHFRDKIDVARRLVAGGLHVAYGKDINYVGPFPSSFNVTTSSSTFSIEFKVNNVSNFKIQTDSGFEICCSFSKDVSSCINGTSWWIPAPIVSSKANIVTLTTSSCSGANNKVVGVRYAWRKSPCPFKKCAIYEDIFPAPPFQYSAPFP</sequence>
<accession>A0AA89C774</accession>
<keyword evidence="1" id="KW-0378">Hydrolase</keyword>
<dbReference type="SUPFAM" id="SSF52266">
    <property type="entry name" value="SGNH hydrolase"/>
    <property type="match status" value="1"/>
</dbReference>
<name>A0AA89C774_PINIB</name>
<dbReference type="Proteomes" id="UP001186944">
    <property type="component" value="Unassembled WGS sequence"/>
</dbReference>
<dbReference type="PANTHER" id="PTHR22901:SF0">
    <property type="entry name" value="SIALATE O-ACETYLESTERASE"/>
    <property type="match status" value="1"/>
</dbReference>
<dbReference type="InterPro" id="IPR039329">
    <property type="entry name" value="SIAE"/>
</dbReference>
<dbReference type="GO" id="GO:0001681">
    <property type="term" value="F:sialate O-acetylesterase activity"/>
    <property type="evidence" value="ECO:0007669"/>
    <property type="project" value="InterPro"/>
</dbReference>
<dbReference type="Pfam" id="PF03629">
    <property type="entry name" value="SASA"/>
    <property type="match status" value="1"/>
</dbReference>
<dbReference type="InterPro" id="IPR036514">
    <property type="entry name" value="SGNH_hydro_sf"/>
</dbReference>
<dbReference type="EMBL" id="VSWD01000007">
    <property type="protein sequence ID" value="KAK3097695.1"/>
    <property type="molecule type" value="Genomic_DNA"/>
</dbReference>
<organism evidence="3 4">
    <name type="scientific">Pinctada imbricata</name>
    <name type="common">Atlantic pearl-oyster</name>
    <name type="synonym">Pinctada martensii</name>
    <dbReference type="NCBI Taxonomy" id="66713"/>
    <lineage>
        <taxon>Eukaryota</taxon>
        <taxon>Metazoa</taxon>
        <taxon>Spiralia</taxon>
        <taxon>Lophotrochozoa</taxon>
        <taxon>Mollusca</taxon>
        <taxon>Bivalvia</taxon>
        <taxon>Autobranchia</taxon>
        <taxon>Pteriomorphia</taxon>
        <taxon>Pterioida</taxon>
        <taxon>Pterioidea</taxon>
        <taxon>Pteriidae</taxon>
        <taxon>Pinctada</taxon>
    </lineage>
</organism>
<dbReference type="GO" id="GO:0005975">
    <property type="term" value="P:carbohydrate metabolic process"/>
    <property type="evidence" value="ECO:0007669"/>
    <property type="project" value="TreeGrafter"/>
</dbReference>
<reference evidence="3" key="1">
    <citation type="submission" date="2019-08" db="EMBL/GenBank/DDBJ databases">
        <title>The improved chromosome-level genome for the pearl oyster Pinctada fucata martensii using PacBio sequencing and Hi-C.</title>
        <authorList>
            <person name="Zheng Z."/>
        </authorList>
    </citation>
    <scope>NUCLEOTIDE SEQUENCE</scope>
    <source>
        <strain evidence="3">ZZ-2019</strain>
        <tissue evidence="3">Adductor muscle</tissue>
    </source>
</reference>
<feature type="domain" description="Sialate O-acetylesterase" evidence="2">
    <location>
        <begin position="108"/>
        <end position="301"/>
    </location>
</feature>
<evidence type="ECO:0000256" key="1">
    <source>
        <dbReference type="ARBA" id="ARBA00022801"/>
    </source>
</evidence>
<gene>
    <name evidence="3" type="ORF">FSP39_012205</name>
</gene>
<keyword evidence="4" id="KW-1185">Reference proteome</keyword>
<dbReference type="AlphaFoldDB" id="A0AA89C774"/>
<comment type="caution">
    <text evidence="3">The sequence shown here is derived from an EMBL/GenBank/DDBJ whole genome shotgun (WGS) entry which is preliminary data.</text>
</comment>
<evidence type="ECO:0000259" key="2">
    <source>
        <dbReference type="Pfam" id="PF03629"/>
    </source>
</evidence>
<protein>
    <recommendedName>
        <fullName evidence="2">Sialate O-acetylesterase domain-containing protein</fullName>
    </recommendedName>
</protein>
<dbReference type="PANTHER" id="PTHR22901">
    <property type="entry name" value="SIALATE O-ACETYLESTERASE"/>
    <property type="match status" value="1"/>
</dbReference>
<evidence type="ECO:0000313" key="4">
    <source>
        <dbReference type="Proteomes" id="UP001186944"/>
    </source>
</evidence>
<evidence type="ECO:0000313" key="3">
    <source>
        <dbReference type="EMBL" id="KAK3097695.1"/>
    </source>
</evidence>